<dbReference type="EMBL" id="MU002213">
    <property type="protein sequence ID" value="KAF2788464.1"/>
    <property type="molecule type" value="Genomic_DNA"/>
</dbReference>
<dbReference type="OrthoDB" id="9976870at2759"/>
<evidence type="ECO:0000259" key="1">
    <source>
        <dbReference type="Pfam" id="PF07883"/>
    </source>
</evidence>
<evidence type="ECO:0000313" key="3">
    <source>
        <dbReference type="Proteomes" id="UP000799757"/>
    </source>
</evidence>
<dbReference type="CDD" id="cd02208">
    <property type="entry name" value="cupin_RmlC-like"/>
    <property type="match status" value="1"/>
</dbReference>
<feature type="domain" description="Cupin type-2" evidence="1">
    <location>
        <begin position="57"/>
        <end position="105"/>
    </location>
</feature>
<dbReference type="AlphaFoldDB" id="A0A6A6WX41"/>
<dbReference type="Gene3D" id="2.60.120.10">
    <property type="entry name" value="Jelly Rolls"/>
    <property type="match status" value="1"/>
</dbReference>
<keyword evidence="3" id="KW-1185">Reference proteome</keyword>
<name>A0A6A6WX41_9PLEO</name>
<dbReference type="InterPro" id="IPR013096">
    <property type="entry name" value="Cupin_2"/>
</dbReference>
<dbReference type="Pfam" id="PF07883">
    <property type="entry name" value="Cupin_2"/>
    <property type="match status" value="1"/>
</dbReference>
<dbReference type="Proteomes" id="UP000799757">
    <property type="component" value="Unassembled WGS sequence"/>
</dbReference>
<dbReference type="SUPFAM" id="SSF51182">
    <property type="entry name" value="RmlC-like cupins"/>
    <property type="match status" value="1"/>
</dbReference>
<dbReference type="InterPro" id="IPR014710">
    <property type="entry name" value="RmlC-like_jellyroll"/>
</dbReference>
<proteinExistence type="predicted"/>
<organism evidence="2 3">
    <name type="scientific">Melanomma pulvis-pyrius CBS 109.77</name>
    <dbReference type="NCBI Taxonomy" id="1314802"/>
    <lineage>
        <taxon>Eukaryota</taxon>
        <taxon>Fungi</taxon>
        <taxon>Dikarya</taxon>
        <taxon>Ascomycota</taxon>
        <taxon>Pezizomycotina</taxon>
        <taxon>Dothideomycetes</taxon>
        <taxon>Pleosporomycetidae</taxon>
        <taxon>Pleosporales</taxon>
        <taxon>Melanommataceae</taxon>
        <taxon>Melanomma</taxon>
    </lineage>
</organism>
<accession>A0A6A6WX41</accession>
<reference evidence="2" key="1">
    <citation type="journal article" date="2020" name="Stud. Mycol.">
        <title>101 Dothideomycetes genomes: a test case for predicting lifestyles and emergence of pathogens.</title>
        <authorList>
            <person name="Haridas S."/>
            <person name="Albert R."/>
            <person name="Binder M."/>
            <person name="Bloem J."/>
            <person name="Labutti K."/>
            <person name="Salamov A."/>
            <person name="Andreopoulos B."/>
            <person name="Baker S."/>
            <person name="Barry K."/>
            <person name="Bills G."/>
            <person name="Bluhm B."/>
            <person name="Cannon C."/>
            <person name="Castanera R."/>
            <person name="Culley D."/>
            <person name="Daum C."/>
            <person name="Ezra D."/>
            <person name="Gonzalez J."/>
            <person name="Henrissat B."/>
            <person name="Kuo A."/>
            <person name="Liang C."/>
            <person name="Lipzen A."/>
            <person name="Lutzoni F."/>
            <person name="Magnuson J."/>
            <person name="Mondo S."/>
            <person name="Nolan M."/>
            <person name="Ohm R."/>
            <person name="Pangilinan J."/>
            <person name="Park H.-J."/>
            <person name="Ramirez L."/>
            <person name="Alfaro M."/>
            <person name="Sun H."/>
            <person name="Tritt A."/>
            <person name="Yoshinaga Y."/>
            <person name="Zwiers L.-H."/>
            <person name="Turgeon B."/>
            <person name="Goodwin S."/>
            <person name="Spatafora J."/>
            <person name="Crous P."/>
            <person name="Grigoriev I."/>
        </authorList>
    </citation>
    <scope>NUCLEOTIDE SEQUENCE</scope>
    <source>
        <strain evidence="2">CBS 109.77</strain>
    </source>
</reference>
<sequence length="234" mass="26506">MASLSTAPPSSFSERTPVIAFDGAISTVTVPMTGRCFAFSVTFQLTHPKLVFLSSQKPPLHFHPFQEEYITVLEGRLAVEIDGRERILHPTDGEICIQPWTNHRLYPPPPHTGDTVTKFLLSGADTGETYKLDELFFENWYGYQDSVFVHGEQINIVQVMSMFDAGGSYLSFPWWIPCSRYVARLAGIVIGRWLGAVLGIQPYHQKWSSDWNLACNKMRGSFFQQRFAKDGKVH</sequence>
<evidence type="ECO:0000313" key="2">
    <source>
        <dbReference type="EMBL" id="KAF2788464.1"/>
    </source>
</evidence>
<gene>
    <name evidence="2" type="ORF">K505DRAFT_314851</name>
</gene>
<dbReference type="InterPro" id="IPR011051">
    <property type="entry name" value="RmlC_Cupin_sf"/>
</dbReference>
<protein>
    <recommendedName>
        <fullName evidence="1">Cupin type-2 domain-containing protein</fullName>
    </recommendedName>
</protein>